<sequence>MTHNNSPVYNLVYKIYWEKWREIIRLSRDINEVITLSSCHFSAAFKGTD</sequence>
<keyword evidence="2" id="KW-1185">Reference proteome</keyword>
<evidence type="ECO:0000313" key="1">
    <source>
        <dbReference type="EMBL" id="SGY94163.1"/>
    </source>
</evidence>
<gene>
    <name evidence="1" type="ORF">MT2528_2734</name>
</gene>
<dbReference type="Proteomes" id="UP000182660">
    <property type="component" value="Unassembled WGS sequence"/>
</dbReference>
<evidence type="ECO:0000313" key="2">
    <source>
        <dbReference type="Proteomes" id="UP000182660"/>
    </source>
</evidence>
<proteinExistence type="predicted"/>
<reference evidence="1 2" key="1">
    <citation type="submission" date="2016-11" db="EMBL/GenBank/DDBJ databases">
        <authorList>
            <person name="Klemetsen T."/>
        </authorList>
    </citation>
    <scope>NUCLEOTIDE SEQUENCE [LARGE SCALE GENOMIC DNA]</scope>
    <source>
        <strain evidence="1">MT 2528</strain>
    </source>
</reference>
<organism evidence="1 2">
    <name type="scientific">Moritella viscosa</name>
    <dbReference type="NCBI Taxonomy" id="80854"/>
    <lineage>
        <taxon>Bacteria</taxon>
        <taxon>Pseudomonadati</taxon>
        <taxon>Pseudomonadota</taxon>
        <taxon>Gammaproteobacteria</taxon>
        <taxon>Alteromonadales</taxon>
        <taxon>Moritellaceae</taxon>
        <taxon>Moritella</taxon>
    </lineage>
</organism>
<protein>
    <submittedName>
        <fullName evidence="1">Uncharacterized protein</fullName>
    </submittedName>
</protein>
<accession>A0ABY1HH05</accession>
<name>A0ABY1HH05_9GAMM</name>
<dbReference type="EMBL" id="FPLJ01000060">
    <property type="protein sequence ID" value="SGY94163.1"/>
    <property type="molecule type" value="Genomic_DNA"/>
</dbReference>
<comment type="caution">
    <text evidence="1">The sequence shown here is derived from an EMBL/GenBank/DDBJ whole genome shotgun (WGS) entry which is preliminary data.</text>
</comment>